<dbReference type="EMBL" id="CAUOFW020005280">
    <property type="protein sequence ID" value="CAK9169383.1"/>
    <property type="molecule type" value="Genomic_DNA"/>
</dbReference>
<gene>
    <name evidence="3" type="ORF">ILEXP_LOCUS38825</name>
</gene>
<feature type="signal peptide" evidence="2">
    <location>
        <begin position="1"/>
        <end position="20"/>
    </location>
</feature>
<evidence type="ECO:0000256" key="1">
    <source>
        <dbReference type="SAM" id="MobiDB-lite"/>
    </source>
</evidence>
<feature type="region of interest" description="Disordered" evidence="1">
    <location>
        <begin position="59"/>
        <end position="102"/>
    </location>
</feature>
<organism evidence="3 4">
    <name type="scientific">Ilex paraguariensis</name>
    <name type="common">yerba mate</name>
    <dbReference type="NCBI Taxonomy" id="185542"/>
    <lineage>
        <taxon>Eukaryota</taxon>
        <taxon>Viridiplantae</taxon>
        <taxon>Streptophyta</taxon>
        <taxon>Embryophyta</taxon>
        <taxon>Tracheophyta</taxon>
        <taxon>Spermatophyta</taxon>
        <taxon>Magnoliopsida</taxon>
        <taxon>eudicotyledons</taxon>
        <taxon>Gunneridae</taxon>
        <taxon>Pentapetalae</taxon>
        <taxon>asterids</taxon>
        <taxon>campanulids</taxon>
        <taxon>Aquifoliales</taxon>
        <taxon>Aquifoliaceae</taxon>
        <taxon>Ilex</taxon>
    </lineage>
</organism>
<feature type="compositionally biased region" description="Polar residues" evidence="1">
    <location>
        <begin position="83"/>
        <end position="94"/>
    </location>
</feature>
<evidence type="ECO:0000256" key="2">
    <source>
        <dbReference type="SAM" id="SignalP"/>
    </source>
</evidence>
<dbReference type="Proteomes" id="UP001642360">
    <property type="component" value="Unassembled WGS sequence"/>
</dbReference>
<name>A0ABC8TJH7_9AQUA</name>
<accession>A0ABC8TJH7</accession>
<proteinExistence type="predicted"/>
<evidence type="ECO:0000313" key="4">
    <source>
        <dbReference type="Proteomes" id="UP001642360"/>
    </source>
</evidence>
<sequence length="142" mass="16401">MCRLIICFSLSSTSLPCIIALHLPQIHHQPLRLPSIPNPNNHQLNPEIYQFLLHQTLDRPQIRSAPPQSHPPPKNPSSHNSNLDYTLQFTKSNPNPRPVPIKLKLGILDPKTHRDSTKSKRNIRERKCEAYMEKAVVEERER</sequence>
<keyword evidence="2" id="KW-0732">Signal</keyword>
<comment type="caution">
    <text evidence="3">The sequence shown here is derived from an EMBL/GenBank/DDBJ whole genome shotgun (WGS) entry which is preliminary data.</text>
</comment>
<feature type="chain" id="PRO_5044842211" evidence="2">
    <location>
        <begin position="21"/>
        <end position="142"/>
    </location>
</feature>
<evidence type="ECO:0000313" key="3">
    <source>
        <dbReference type="EMBL" id="CAK9169383.1"/>
    </source>
</evidence>
<keyword evidence="4" id="KW-1185">Reference proteome</keyword>
<protein>
    <submittedName>
        <fullName evidence="3">Uncharacterized protein</fullName>
    </submittedName>
</protein>
<reference evidence="3 4" key="1">
    <citation type="submission" date="2024-02" db="EMBL/GenBank/DDBJ databases">
        <authorList>
            <person name="Vignale AGUSTIN F."/>
            <person name="Sosa J E."/>
            <person name="Modenutti C."/>
        </authorList>
    </citation>
    <scope>NUCLEOTIDE SEQUENCE [LARGE SCALE GENOMIC DNA]</scope>
</reference>
<dbReference type="AlphaFoldDB" id="A0ABC8TJH7"/>